<gene>
    <name evidence="2" type="ORF">HID58_037484</name>
</gene>
<sequence>MLRSLSLLVELKSVLTPLTEVLTNLLVVRRLLARAKAGAQTVTLLTQRMVGLSTETNNTNPITEIGTITDRHGNREEPTRRTPSLKIRTHVDILIRMILEVA</sequence>
<dbReference type="EMBL" id="JAGKQM010000010">
    <property type="protein sequence ID" value="KAH0905657.1"/>
    <property type="molecule type" value="Genomic_DNA"/>
</dbReference>
<organism evidence="2 3">
    <name type="scientific">Brassica napus</name>
    <name type="common">Rape</name>
    <dbReference type="NCBI Taxonomy" id="3708"/>
    <lineage>
        <taxon>Eukaryota</taxon>
        <taxon>Viridiplantae</taxon>
        <taxon>Streptophyta</taxon>
        <taxon>Embryophyta</taxon>
        <taxon>Tracheophyta</taxon>
        <taxon>Spermatophyta</taxon>
        <taxon>Magnoliopsida</taxon>
        <taxon>eudicotyledons</taxon>
        <taxon>Gunneridae</taxon>
        <taxon>Pentapetalae</taxon>
        <taxon>rosids</taxon>
        <taxon>malvids</taxon>
        <taxon>Brassicales</taxon>
        <taxon>Brassicaceae</taxon>
        <taxon>Brassiceae</taxon>
        <taxon>Brassica</taxon>
    </lineage>
</organism>
<dbReference type="Proteomes" id="UP000824890">
    <property type="component" value="Unassembled WGS sequence"/>
</dbReference>
<accession>A0ABQ8BLI2</accession>
<evidence type="ECO:0008006" key="4">
    <source>
        <dbReference type="Google" id="ProtNLM"/>
    </source>
</evidence>
<feature type="region of interest" description="Disordered" evidence="1">
    <location>
        <begin position="60"/>
        <end position="81"/>
    </location>
</feature>
<comment type="caution">
    <text evidence="2">The sequence shown here is derived from an EMBL/GenBank/DDBJ whole genome shotgun (WGS) entry which is preliminary data.</text>
</comment>
<proteinExistence type="predicted"/>
<feature type="compositionally biased region" description="Basic and acidic residues" evidence="1">
    <location>
        <begin position="69"/>
        <end position="80"/>
    </location>
</feature>
<keyword evidence="3" id="KW-1185">Reference proteome</keyword>
<reference evidence="2 3" key="1">
    <citation type="submission" date="2021-05" db="EMBL/GenBank/DDBJ databases">
        <title>Genome Assembly of Synthetic Allotetraploid Brassica napus Reveals Homoeologous Exchanges between Subgenomes.</title>
        <authorList>
            <person name="Davis J.T."/>
        </authorList>
    </citation>
    <scope>NUCLEOTIDE SEQUENCE [LARGE SCALE GENOMIC DNA]</scope>
    <source>
        <strain evidence="3">cv. Da-Ae</strain>
        <tissue evidence="2">Seedling</tissue>
    </source>
</reference>
<evidence type="ECO:0000256" key="1">
    <source>
        <dbReference type="SAM" id="MobiDB-lite"/>
    </source>
</evidence>
<name>A0ABQ8BLI2_BRANA</name>
<protein>
    <recommendedName>
        <fullName evidence="4">Secreted protein</fullName>
    </recommendedName>
</protein>
<evidence type="ECO:0000313" key="3">
    <source>
        <dbReference type="Proteomes" id="UP000824890"/>
    </source>
</evidence>
<evidence type="ECO:0000313" key="2">
    <source>
        <dbReference type="EMBL" id="KAH0905657.1"/>
    </source>
</evidence>